<gene>
    <name evidence="2" type="ORF">TSPGSL018_31478</name>
</gene>
<feature type="compositionally biased region" description="Polar residues" evidence="1">
    <location>
        <begin position="98"/>
        <end position="112"/>
    </location>
</feature>
<feature type="region of interest" description="Disordered" evidence="1">
    <location>
        <begin position="407"/>
        <end position="477"/>
    </location>
</feature>
<proteinExistence type="predicted"/>
<accession>A0A061QLU9</accession>
<feature type="compositionally biased region" description="Basic and acidic residues" evidence="1">
    <location>
        <begin position="154"/>
        <end position="166"/>
    </location>
</feature>
<evidence type="ECO:0000256" key="1">
    <source>
        <dbReference type="SAM" id="MobiDB-lite"/>
    </source>
</evidence>
<sequence>MESVPERPLKDNYPGKYPGSTQRKPKTKPLRILMTSVAGKPPKKTTAASEARRIHNLQNSETPLTAKLGKRELNSAPDSKLVKRAHVKAEDEGGAQEPFSSSNQGSVTSVPTPRSPFGDGKAACTQEPAGGNSGEGGGKEPQHSSAPQQCASEDSPRPAESDRGAEEANPASSSLDPGARQGSASLAAGERSVAGAGGSARCCFCHRSADVKALCGLGLLRRTERQVIDRRRNVVHLFYHEPCAAYGSGMGAIPSAIMDVEDDIIREWNRSAILKCVHCKARGIKPSNRATLGCAYQTCRVSLHYPCARELAREGKIFFAQGPREIVCPKHKKWYLKREGGKRGFQDPSLFLEHQWLGMWMEGSGGWNGISTEAKLRWEAAGSGHPILPVQGEGASHNAEDAALEDADLEGSKRDSDCTHGAPERSAAASSSGRGGPHRQPAHGEPEHSISGAAGPSDRHAERRRDLSDNPHGKQAIHVCTPEHLVCQAHRSEAGGSAGTRNEQKVADALKSLQQGQPEGKAPARGSLPQAHTSQERGAPSAPWPTANGSKGAAPERKDRKPSGGSLLTSVSSLGSGWEPRREPKRTGSGAISMPAAGARPQPQAQGQGLGTTHPPPAPKRQGRTERTAGQNVVERKPGNPIPTG</sequence>
<dbReference type="Pfam" id="PF13771">
    <property type="entry name" value="zf-HC5HC2H"/>
    <property type="match status" value="1"/>
</dbReference>
<dbReference type="Gene3D" id="3.30.40.10">
    <property type="entry name" value="Zinc/RING finger domain, C3HC4 (zinc finger)"/>
    <property type="match status" value="1"/>
</dbReference>
<dbReference type="InterPro" id="IPR013083">
    <property type="entry name" value="Znf_RING/FYVE/PHD"/>
</dbReference>
<dbReference type="AlphaFoldDB" id="A0A061QLU9"/>
<feature type="region of interest" description="Disordered" evidence="1">
    <location>
        <begin position="1"/>
        <end position="186"/>
    </location>
</feature>
<feature type="compositionally biased region" description="Basic and acidic residues" evidence="1">
    <location>
        <begin position="457"/>
        <end position="472"/>
    </location>
</feature>
<feature type="compositionally biased region" description="Low complexity" evidence="1">
    <location>
        <begin position="595"/>
        <end position="607"/>
    </location>
</feature>
<dbReference type="EMBL" id="GBEZ01027977">
    <property type="protein sequence ID" value="JAC59399.1"/>
    <property type="molecule type" value="Transcribed_RNA"/>
</dbReference>
<feature type="compositionally biased region" description="Low complexity" evidence="1">
    <location>
        <begin position="563"/>
        <end position="577"/>
    </location>
</feature>
<feature type="compositionally biased region" description="Polar residues" evidence="1">
    <location>
        <begin position="143"/>
        <end position="152"/>
    </location>
</feature>
<feature type="region of interest" description="Disordered" evidence="1">
    <location>
        <begin position="491"/>
        <end position="645"/>
    </location>
</feature>
<feature type="compositionally biased region" description="Basic and acidic residues" evidence="1">
    <location>
        <begin position="1"/>
        <end position="10"/>
    </location>
</feature>
<reference evidence="2" key="1">
    <citation type="submission" date="2014-05" db="EMBL/GenBank/DDBJ databases">
        <title>The transcriptome of the halophilic microalga Tetraselmis sp. GSL018 isolated from the Great Salt Lake, Utah.</title>
        <authorList>
            <person name="Jinkerson R.E."/>
            <person name="D'Adamo S."/>
            <person name="Posewitz M.C."/>
        </authorList>
    </citation>
    <scope>NUCLEOTIDE SEQUENCE</scope>
    <source>
        <strain evidence="2">GSL018</strain>
    </source>
</reference>
<evidence type="ECO:0000313" key="2">
    <source>
        <dbReference type="EMBL" id="JAC59399.1"/>
    </source>
</evidence>
<evidence type="ECO:0008006" key="3">
    <source>
        <dbReference type="Google" id="ProtNLM"/>
    </source>
</evidence>
<protein>
    <recommendedName>
        <fullName evidence="3">PHD-type domain-containing protein</fullName>
    </recommendedName>
</protein>
<name>A0A061QLU9_9CHLO</name>
<organism evidence="2">
    <name type="scientific">Tetraselmis sp. GSL018</name>
    <dbReference type="NCBI Taxonomy" id="582737"/>
    <lineage>
        <taxon>Eukaryota</taxon>
        <taxon>Viridiplantae</taxon>
        <taxon>Chlorophyta</taxon>
        <taxon>core chlorophytes</taxon>
        <taxon>Chlorodendrophyceae</taxon>
        <taxon>Chlorodendrales</taxon>
        <taxon>Chlorodendraceae</taxon>
        <taxon>Tetraselmis</taxon>
    </lineage>
</organism>